<keyword evidence="2" id="KW-1185">Reference proteome</keyword>
<organism evidence="1 2">
    <name type="scientific">Arthrobacter liuii</name>
    <dbReference type="NCBI Taxonomy" id="1476996"/>
    <lineage>
        <taxon>Bacteria</taxon>
        <taxon>Bacillati</taxon>
        <taxon>Actinomycetota</taxon>
        <taxon>Actinomycetes</taxon>
        <taxon>Micrococcales</taxon>
        <taxon>Micrococcaceae</taxon>
        <taxon>Arthrobacter</taxon>
    </lineage>
</organism>
<sequence>MPAGVQAHPAGWLDFERTGMSADIRTLRPAPLSQAEAARRRAMLLHPSNFTPAQSSADECGKQAEELAARFDCLHREFLDRGLSANEARTEVARTAAREIWDGFASQLRRHRAAGQQMDANVLAVALASIQCMTQALPRHPGDLDYAGRTVSTARRRLQYNGGLLHRLHPHRNPAFQDAVTTLQSLELFLSHPQRKAA</sequence>
<gene>
    <name evidence="1" type="ORF">GCM10007170_32960</name>
</gene>
<dbReference type="EMBL" id="BMFW01000019">
    <property type="protein sequence ID" value="GGH99037.1"/>
    <property type="molecule type" value="Genomic_DNA"/>
</dbReference>
<evidence type="ECO:0000313" key="2">
    <source>
        <dbReference type="Proteomes" id="UP000643279"/>
    </source>
</evidence>
<accession>A0ABQ2AYE4</accession>
<comment type="caution">
    <text evidence="1">The sequence shown here is derived from an EMBL/GenBank/DDBJ whole genome shotgun (WGS) entry which is preliminary data.</text>
</comment>
<reference evidence="2" key="1">
    <citation type="journal article" date="2019" name="Int. J. Syst. Evol. Microbiol.">
        <title>The Global Catalogue of Microorganisms (GCM) 10K type strain sequencing project: providing services to taxonomists for standard genome sequencing and annotation.</title>
        <authorList>
            <consortium name="The Broad Institute Genomics Platform"/>
            <consortium name="The Broad Institute Genome Sequencing Center for Infectious Disease"/>
            <person name="Wu L."/>
            <person name="Ma J."/>
        </authorList>
    </citation>
    <scope>NUCLEOTIDE SEQUENCE [LARGE SCALE GENOMIC DNA]</scope>
    <source>
        <strain evidence="2">CGMCC 1.12778</strain>
    </source>
</reference>
<evidence type="ECO:0000313" key="1">
    <source>
        <dbReference type="EMBL" id="GGH99037.1"/>
    </source>
</evidence>
<proteinExistence type="predicted"/>
<protein>
    <submittedName>
        <fullName evidence="1">Uncharacterized protein</fullName>
    </submittedName>
</protein>
<name>A0ABQ2AYE4_9MICC</name>
<dbReference type="Proteomes" id="UP000643279">
    <property type="component" value="Unassembled WGS sequence"/>
</dbReference>